<evidence type="ECO:0000259" key="4">
    <source>
        <dbReference type="Pfam" id="PF00452"/>
    </source>
</evidence>
<evidence type="ECO:0000256" key="2">
    <source>
        <dbReference type="ARBA" id="ARBA00022703"/>
    </source>
</evidence>
<dbReference type="GO" id="GO:0008630">
    <property type="term" value="P:intrinsic apoptotic signaling pathway in response to DNA damage"/>
    <property type="evidence" value="ECO:0007669"/>
    <property type="project" value="TreeGrafter"/>
</dbReference>
<evidence type="ECO:0000256" key="1">
    <source>
        <dbReference type="ARBA" id="ARBA00009458"/>
    </source>
</evidence>
<dbReference type="InterPro" id="IPR036834">
    <property type="entry name" value="Bcl-2-like_sf"/>
</dbReference>
<dbReference type="GeneTree" id="ENSGT00940000177917"/>
<dbReference type="GO" id="GO:0051400">
    <property type="term" value="F:BH domain binding"/>
    <property type="evidence" value="ECO:0007669"/>
    <property type="project" value="TreeGrafter"/>
</dbReference>
<dbReference type="Gene3D" id="1.10.437.10">
    <property type="entry name" value="Blc2-like"/>
    <property type="match status" value="1"/>
</dbReference>
<evidence type="ECO:0000313" key="5">
    <source>
        <dbReference type="Ensembl" id="ENSCSEP00000021188.1"/>
    </source>
</evidence>
<accession>A0A3P8W0Y8</accession>
<dbReference type="PANTHER" id="PTHR11256">
    <property type="entry name" value="BCL-2 RELATED"/>
    <property type="match status" value="1"/>
</dbReference>
<dbReference type="GO" id="GO:0008053">
    <property type="term" value="P:mitochondrial fusion"/>
    <property type="evidence" value="ECO:0007669"/>
    <property type="project" value="TreeGrafter"/>
</dbReference>
<sequence>MPSNGQWVSMGKARNSGDQARRSQRWDQALNKETRQLMKQFLGESMGLLKCSREESEALSTMKRVTARLLEKYGNAYNGMIGNLPVDDRGDKVISTGAVARAIFADGTTNWGHIVSLVALGVVVCRHYNEKEEGLDFVESVGDEISTYLMTEEGLADGFVKFFAEPKRISTLGFCVRVATIGLLISLTAI</sequence>
<reference evidence="5" key="3">
    <citation type="submission" date="2025-09" db="UniProtKB">
        <authorList>
            <consortium name="Ensembl"/>
        </authorList>
    </citation>
    <scope>IDENTIFICATION</scope>
</reference>
<dbReference type="AlphaFoldDB" id="A0A3P8W0Y8"/>
<evidence type="ECO:0000313" key="6">
    <source>
        <dbReference type="Proteomes" id="UP000265120"/>
    </source>
</evidence>
<dbReference type="STRING" id="244447.ENSCSEP00000021188"/>
<organism evidence="5 6">
    <name type="scientific">Cynoglossus semilaevis</name>
    <name type="common">Tongue sole</name>
    <dbReference type="NCBI Taxonomy" id="244447"/>
    <lineage>
        <taxon>Eukaryota</taxon>
        <taxon>Metazoa</taxon>
        <taxon>Chordata</taxon>
        <taxon>Craniata</taxon>
        <taxon>Vertebrata</taxon>
        <taxon>Euteleostomi</taxon>
        <taxon>Actinopterygii</taxon>
        <taxon>Neopterygii</taxon>
        <taxon>Teleostei</taxon>
        <taxon>Neoteleostei</taxon>
        <taxon>Acanthomorphata</taxon>
        <taxon>Carangaria</taxon>
        <taxon>Pleuronectiformes</taxon>
        <taxon>Pleuronectoidei</taxon>
        <taxon>Cynoglossidae</taxon>
        <taxon>Cynoglossinae</taxon>
        <taxon>Cynoglossus</taxon>
    </lineage>
</organism>
<evidence type="ECO:0000256" key="3">
    <source>
        <dbReference type="SAM" id="MobiDB-lite"/>
    </source>
</evidence>
<keyword evidence="2" id="KW-0053">Apoptosis</keyword>
<dbReference type="InterPro" id="IPR026298">
    <property type="entry name" value="Bcl-2_fam"/>
</dbReference>
<comment type="similarity">
    <text evidence="1">Belongs to the Bcl-2 family.</text>
</comment>
<keyword evidence="6" id="KW-1185">Reference proteome</keyword>
<dbReference type="PROSITE" id="PS50062">
    <property type="entry name" value="BCL2_FAMILY"/>
    <property type="match status" value="1"/>
</dbReference>
<dbReference type="GO" id="GO:0042981">
    <property type="term" value="P:regulation of apoptotic process"/>
    <property type="evidence" value="ECO:0007669"/>
    <property type="project" value="InterPro"/>
</dbReference>
<dbReference type="GO" id="GO:0001836">
    <property type="term" value="P:release of cytochrome c from mitochondria"/>
    <property type="evidence" value="ECO:0007669"/>
    <property type="project" value="TreeGrafter"/>
</dbReference>
<dbReference type="GO" id="GO:0015267">
    <property type="term" value="F:channel activity"/>
    <property type="evidence" value="ECO:0007669"/>
    <property type="project" value="TreeGrafter"/>
</dbReference>
<dbReference type="InParanoid" id="A0A3P8W0Y8"/>
<dbReference type="PANTHER" id="PTHR11256:SF46">
    <property type="entry name" value="INDUCED MYELOID LEUKEMIA CELL DIFFERENTIATION PROTEIN MCL-1"/>
    <property type="match status" value="1"/>
</dbReference>
<proteinExistence type="inferred from homology"/>
<dbReference type="Ensembl" id="ENSCSET00000021460.1">
    <property type="protein sequence ID" value="ENSCSEP00000021188.1"/>
    <property type="gene ID" value="ENSCSEG00000013529.1"/>
</dbReference>
<feature type="domain" description="Bcl-2 Bcl-2 homology region 1-3" evidence="4">
    <location>
        <begin position="62"/>
        <end position="152"/>
    </location>
</feature>
<reference evidence="5" key="2">
    <citation type="submission" date="2025-08" db="UniProtKB">
        <authorList>
            <consortium name="Ensembl"/>
        </authorList>
    </citation>
    <scope>IDENTIFICATION</scope>
</reference>
<feature type="region of interest" description="Disordered" evidence="3">
    <location>
        <begin position="1"/>
        <end position="25"/>
    </location>
</feature>
<protein>
    <recommendedName>
        <fullName evidence="4">Bcl-2 Bcl-2 homology region 1-3 domain-containing protein</fullName>
    </recommendedName>
</protein>
<name>A0A3P8W0Y8_CYNSE</name>
<dbReference type="GO" id="GO:0005741">
    <property type="term" value="C:mitochondrial outer membrane"/>
    <property type="evidence" value="ECO:0007669"/>
    <property type="project" value="TreeGrafter"/>
</dbReference>
<dbReference type="Pfam" id="PF00452">
    <property type="entry name" value="Bcl-2"/>
    <property type="match status" value="1"/>
</dbReference>
<reference evidence="5 6" key="1">
    <citation type="journal article" date="2014" name="Nat. Genet.">
        <title>Whole-genome sequence of a flatfish provides insights into ZW sex chromosome evolution and adaptation to a benthic lifestyle.</title>
        <authorList>
            <person name="Chen S."/>
            <person name="Zhang G."/>
            <person name="Shao C."/>
            <person name="Huang Q."/>
            <person name="Liu G."/>
            <person name="Zhang P."/>
            <person name="Song W."/>
            <person name="An N."/>
            <person name="Chalopin D."/>
            <person name="Volff J.N."/>
            <person name="Hong Y."/>
            <person name="Li Q."/>
            <person name="Sha Z."/>
            <person name="Zhou H."/>
            <person name="Xie M."/>
            <person name="Yu Q."/>
            <person name="Liu Y."/>
            <person name="Xiang H."/>
            <person name="Wang N."/>
            <person name="Wu K."/>
            <person name="Yang C."/>
            <person name="Zhou Q."/>
            <person name="Liao X."/>
            <person name="Yang L."/>
            <person name="Hu Q."/>
            <person name="Zhang J."/>
            <person name="Meng L."/>
            <person name="Jin L."/>
            <person name="Tian Y."/>
            <person name="Lian J."/>
            <person name="Yang J."/>
            <person name="Miao G."/>
            <person name="Liu S."/>
            <person name="Liang Z."/>
            <person name="Yan F."/>
            <person name="Li Y."/>
            <person name="Sun B."/>
            <person name="Zhang H."/>
            <person name="Zhang J."/>
            <person name="Zhu Y."/>
            <person name="Du M."/>
            <person name="Zhao Y."/>
            <person name="Schartl M."/>
            <person name="Tang Q."/>
            <person name="Wang J."/>
        </authorList>
    </citation>
    <scope>NUCLEOTIDE SEQUENCE</scope>
</reference>
<dbReference type="OMA" id="CVRVATI"/>
<dbReference type="GO" id="GO:0097192">
    <property type="term" value="P:extrinsic apoptotic signaling pathway in absence of ligand"/>
    <property type="evidence" value="ECO:0007669"/>
    <property type="project" value="TreeGrafter"/>
</dbReference>
<dbReference type="InterPro" id="IPR046371">
    <property type="entry name" value="Bcl-2_BH1-3"/>
</dbReference>
<dbReference type="Proteomes" id="UP000265120">
    <property type="component" value="Chromosome W"/>
</dbReference>
<dbReference type="InterPro" id="IPR002475">
    <property type="entry name" value="Bcl2-like"/>
</dbReference>
<dbReference type="SUPFAM" id="SSF56854">
    <property type="entry name" value="Bcl-2 inhibitors of programmed cell death"/>
    <property type="match status" value="1"/>
</dbReference>